<dbReference type="AlphaFoldDB" id="A0A7H1NRF3"/>
<proteinExistence type="predicted"/>
<sequence length="49" mass="5214">MTCEMLLIKVKGHGESCSEALRLAEAIGLGWWMLALGSSTMGFLASCPI</sequence>
<evidence type="ECO:0000313" key="1">
    <source>
        <dbReference type="EMBL" id="QNT78363.1"/>
    </source>
</evidence>
<protein>
    <submittedName>
        <fullName evidence="1">Uncharacterized protein</fullName>
    </submittedName>
</protein>
<dbReference type="Proteomes" id="UP000516349">
    <property type="component" value="Chromosome"/>
</dbReference>
<organism evidence="1 2">
    <name type="scientific">Entomobacter blattae</name>
    <dbReference type="NCBI Taxonomy" id="2762277"/>
    <lineage>
        <taxon>Bacteria</taxon>
        <taxon>Pseudomonadati</taxon>
        <taxon>Pseudomonadota</taxon>
        <taxon>Alphaproteobacteria</taxon>
        <taxon>Acetobacterales</taxon>
        <taxon>Acetobacteraceae</taxon>
        <taxon>Entomobacter</taxon>
    </lineage>
</organism>
<keyword evidence="2" id="KW-1185">Reference proteome</keyword>
<gene>
    <name evidence="1" type="ORF">JGUZn3_11360</name>
</gene>
<dbReference type="KEGG" id="ebla:JGUZn3_11360"/>
<reference evidence="1 2" key="1">
    <citation type="submission" date="2020-08" db="EMBL/GenBank/DDBJ databases">
        <title>Complete genome sequence of Entomobacter blattae G55GP.</title>
        <authorList>
            <person name="Poehlein A."/>
            <person name="Guzman J."/>
            <person name="Daniel R."/>
            <person name="Vilcinskas A."/>
        </authorList>
    </citation>
    <scope>NUCLEOTIDE SEQUENCE [LARGE SCALE GENOMIC DNA]</scope>
    <source>
        <strain evidence="1 2">G55GP</strain>
    </source>
</reference>
<accession>A0A7H1NRF3</accession>
<name>A0A7H1NRF3_9PROT</name>
<evidence type="ECO:0000313" key="2">
    <source>
        <dbReference type="Proteomes" id="UP000516349"/>
    </source>
</evidence>
<dbReference type="EMBL" id="CP060244">
    <property type="protein sequence ID" value="QNT78363.1"/>
    <property type="molecule type" value="Genomic_DNA"/>
</dbReference>